<evidence type="ECO:0000256" key="6">
    <source>
        <dbReference type="SAM" id="MobiDB-lite"/>
    </source>
</evidence>
<accession>A0AAU7TLZ1</accession>
<dbReference type="AlphaFoldDB" id="A0AAU7TLZ1"/>
<feature type="coiled-coil region" evidence="5">
    <location>
        <begin position="203"/>
        <end position="230"/>
    </location>
</feature>
<evidence type="ECO:0000256" key="4">
    <source>
        <dbReference type="ARBA" id="ARBA00022807"/>
    </source>
</evidence>
<organism evidence="8">
    <name type="scientific">Kribbella sp. HUAS MG21</name>
    <dbReference type="NCBI Taxonomy" id="3160966"/>
    <lineage>
        <taxon>Bacteria</taxon>
        <taxon>Bacillati</taxon>
        <taxon>Actinomycetota</taxon>
        <taxon>Actinomycetes</taxon>
        <taxon>Propionibacteriales</taxon>
        <taxon>Kribbellaceae</taxon>
        <taxon>Kribbella</taxon>
    </lineage>
</organism>
<dbReference type="RefSeq" id="WP_350280608.1">
    <property type="nucleotide sequence ID" value="NZ_CP158165.1"/>
</dbReference>
<feature type="coiled-coil region" evidence="5">
    <location>
        <begin position="62"/>
        <end position="138"/>
    </location>
</feature>
<dbReference type="PANTHER" id="PTHR47053">
    <property type="entry name" value="MUREIN DD-ENDOPEPTIDASE MEPH-RELATED"/>
    <property type="match status" value="1"/>
</dbReference>
<feature type="domain" description="NlpC/P60" evidence="7">
    <location>
        <begin position="367"/>
        <end position="488"/>
    </location>
</feature>
<dbReference type="GO" id="GO:0006508">
    <property type="term" value="P:proteolysis"/>
    <property type="evidence" value="ECO:0007669"/>
    <property type="project" value="UniProtKB-KW"/>
</dbReference>
<dbReference type="Gene3D" id="3.90.1720.10">
    <property type="entry name" value="endopeptidase domain like (from Nostoc punctiforme)"/>
    <property type="match status" value="1"/>
</dbReference>
<feature type="region of interest" description="Disordered" evidence="6">
    <location>
        <begin position="301"/>
        <end position="372"/>
    </location>
</feature>
<gene>
    <name evidence="8" type="ORF">ABN611_15665</name>
</gene>
<evidence type="ECO:0000256" key="5">
    <source>
        <dbReference type="SAM" id="Coils"/>
    </source>
</evidence>
<feature type="compositionally biased region" description="Basic and acidic residues" evidence="6">
    <location>
        <begin position="301"/>
        <end position="362"/>
    </location>
</feature>
<reference evidence="8" key="1">
    <citation type="submission" date="2024-06" db="EMBL/GenBank/DDBJ databases">
        <title>Kribbella sp. strain HUAS MG21 genome sequences.</title>
        <authorList>
            <person name="Mo P."/>
        </authorList>
    </citation>
    <scope>NUCLEOTIDE SEQUENCE</scope>
    <source>
        <strain evidence="8">HUAS MG21</strain>
    </source>
</reference>
<keyword evidence="4" id="KW-0788">Thiol protease</keyword>
<comment type="similarity">
    <text evidence="1">Belongs to the peptidase C40 family.</text>
</comment>
<proteinExistence type="inferred from homology"/>
<evidence type="ECO:0000256" key="3">
    <source>
        <dbReference type="ARBA" id="ARBA00022801"/>
    </source>
</evidence>
<dbReference type="PROSITE" id="PS51935">
    <property type="entry name" value="NLPC_P60"/>
    <property type="match status" value="1"/>
</dbReference>
<protein>
    <submittedName>
        <fullName evidence="8">C40 family peptidase</fullName>
    </submittedName>
</protein>
<dbReference type="GO" id="GO:0008234">
    <property type="term" value="F:cysteine-type peptidase activity"/>
    <property type="evidence" value="ECO:0007669"/>
    <property type="project" value="UniProtKB-KW"/>
</dbReference>
<evidence type="ECO:0000256" key="2">
    <source>
        <dbReference type="ARBA" id="ARBA00022670"/>
    </source>
</evidence>
<dbReference type="InterPro" id="IPR000064">
    <property type="entry name" value="NLP_P60_dom"/>
</dbReference>
<evidence type="ECO:0000259" key="7">
    <source>
        <dbReference type="PROSITE" id="PS51935"/>
    </source>
</evidence>
<dbReference type="InterPro" id="IPR051202">
    <property type="entry name" value="Peptidase_C40"/>
</dbReference>
<evidence type="ECO:0000313" key="8">
    <source>
        <dbReference type="EMBL" id="XBV27827.1"/>
    </source>
</evidence>
<dbReference type="PANTHER" id="PTHR47053:SF1">
    <property type="entry name" value="MUREIN DD-ENDOPEPTIDASE MEPH-RELATED"/>
    <property type="match status" value="1"/>
</dbReference>
<keyword evidence="2" id="KW-0645">Protease</keyword>
<dbReference type="SUPFAM" id="SSF54001">
    <property type="entry name" value="Cysteine proteinases"/>
    <property type="match status" value="1"/>
</dbReference>
<dbReference type="Pfam" id="PF00877">
    <property type="entry name" value="NLPC_P60"/>
    <property type="match status" value="1"/>
</dbReference>
<keyword evidence="3" id="KW-0378">Hydrolase</keyword>
<name>A0AAU7TLZ1_9ACTN</name>
<dbReference type="EMBL" id="CP158165">
    <property type="protein sequence ID" value="XBV27827.1"/>
    <property type="molecule type" value="Genomic_DNA"/>
</dbReference>
<sequence>MRTPPRATSGGQVASAGKTGRAGKVLLSGVLAICLAGAMAVPTLPAEAAKPKPPVIPSKAAVERAKQAAASKAAQVAAIERQLAAANARLEQLGIASGVAAEAYNGAVYRLQQAKAEAAAAAARAAEAQQTLTAQRQQIGRFAAASYQGGGDVAKIAPLFTADGPQDLLDQAGTAHSVSAAMQGSYLRFTATQVMTNLFKVQADQAVVKVKKATDEAARAKQAAEAAEAAQSAAVTTIGVQRKQSISQLATLQNISVQVADQRQRGLEELARQRAAAIAAKKAAELKARIAAREAAERRREAAERAREAREEAAERAREQKEQREREKQNSGGKKDDGRNDDSRNDPPKRDKPSKPSRDDGGSKNTRGGVQEVIDFAMRQRGDMYLWGGTGPDRWDCSGLTQAAWRQAGVQLPHYSVAQYEQIRHIDEDELRPGDLIFWSLDPDDPGTIHHVGMYLGDGRMIHAPRSGKPVQIDSVYYWEPPDFFGRP</sequence>
<keyword evidence="5" id="KW-0175">Coiled coil</keyword>
<dbReference type="InterPro" id="IPR038765">
    <property type="entry name" value="Papain-like_cys_pep_sf"/>
</dbReference>
<evidence type="ECO:0000256" key="1">
    <source>
        <dbReference type="ARBA" id="ARBA00007074"/>
    </source>
</evidence>